<dbReference type="InterPro" id="IPR008925">
    <property type="entry name" value="aa_tRNA-synth_I_cd-bd_sf"/>
</dbReference>
<dbReference type="EMBL" id="FXTK01000001">
    <property type="protein sequence ID" value="SMO34128.1"/>
    <property type="molecule type" value="Genomic_DNA"/>
</dbReference>
<dbReference type="SUPFAM" id="SSF48163">
    <property type="entry name" value="An anticodon-binding domain of class I aminoacyl-tRNA synthetases"/>
    <property type="match status" value="1"/>
</dbReference>
<evidence type="ECO:0000256" key="8">
    <source>
        <dbReference type="HAMAP-Rule" id="MF_00022"/>
    </source>
</evidence>
<dbReference type="PANTHER" id="PTHR43311:SF2">
    <property type="entry name" value="GLUTAMATE--TRNA LIGASE, MITOCHONDRIAL-RELATED"/>
    <property type="match status" value="1"/>
</dbReference>
<dbReference type="InterPro" id="IPR045462">
    <property type="entry name" value="aa-tRNA-synth_I_cd-bd"/>
</dbReference>
<accession>A0A521AHB1</accession>
<feature type="domain" description="Aminoacyl-tRNA synthetase class I anticodon-binding" evidence="10">
    <location>
        <begin position="372"/>
        <end position="434"/>
    </location>
</feature>
<dbReference type="InterPro" id="IPR001412">
    <property type="entry name" value="aa-tRNA-synth_I_CS"/>
</dbReference>
<comment type="subunit">
    <text evidence="8">Monomer.</text>
</comment>
<evidence type="ECO:0000313" key="11">
    <source>
        <dbReference type="EMBL" id="SMO34128.1"/>
    </source>
</evidence>
<keyword evidence="6 8" id="KW-0648">Protein biosynthesis</keyword>
<dbReference type="Pfam" id="PF00749">
    <property type="entry name" value="tRNA-synt_1c"/>
    <property type="match status" value="1"/>
</dbReference>
<dbReference type="HAMAP" id="MF_00022">
    <property type="entry name" value="Glu_tRNA_synth_type1"/>
    <property type="match status" value="1"/>
</dbReference>
<evidence type="ECO:0000256" key="6">
    <source>
        <dbReference type="ARBA" id="ARBA00022917"/>
    </source>
</evidence>
<dbReference type="GO" id="GO:0004818">
    <property type="term" value="F:glutamate-tRNA ligase activity"/>
    <property type="evidence" value="ECO:0007669"/>
    <property type="project" value="UniProtKB-UniRule"/>
</dbReference>
<dbReference type="AlphaFoldDB" id="A0A521AHB1"/>
<keyword evidence="4 8" id="KW-0547">Nucleotide-binding</keyword>
<keyword evidence="12" id="KW-1185">Reference proteome</keyword>
<dbReference type="GO" id="GO:0006424">
    <property type="term" value="P:glutamyl-tRNA aminoacylation"/>
    <property type="evidence" value="ECO:0007669"/>
    <property type="project" value="UniProtKB-UniRule"/>
</dbReference>
<evidence type="ECO:0000256" key="2">
    <source>
        <dbReference type="ARBA" id="ARBA00022490"/>
    </source>
</evidence>
<dbReference type="InterPro" id="IPR049940">
    <property type="entry name" value="GluQ/Sye"/>
</dbReference>
<evidence type="ECO:0000256" key="7">
    <source>
        <dbReference type="ARBA" id="ARBA00023146"/>
    </source>
</evidence>
<dbReference type="EC" id="6.1.1.17" evidence="8"/>
<reference evidence="11 12" key="1">
    <citation type="submission" date="2017-05" db="EMBL/GenBank/DDBJ databases">
        <authorList>
            <person name="Varghese N."/>
            <person name="Submissions S."/>
        </authorList>
    </citation>
    <scope>NUCLEOTIDE SEQUENCE [LARGE SCALE GENOMIC DNA]</scope>
    <source>
        <strain evidence="11 12">DSM 100094</strain>
    </source>
</reference>
<evidence type="ECO:0000259" key="10">
    <source>
        <dbReference type="Pfam" id="PF19269"/>
    </source>
</evidence>
<feature type="short sequence motif" description="'KMSKS' region" evidence="8">
    <location>
        <begin position="239"/>
        <end position="243"/>
    </location>
</feature>
<evidence type="ECO:0000256" key="1">
    <source>
        <dbReference type="ARBA" id="ARBA00007894"/>
    </source>
</evidence>
<dbReference type="Pfam" id="PF19269">
    <property type="entry name" value="Anticodon_2"/>
    <property type="match status" value="1"/>
</dbReference>
<comment type="subcellular location">
    <subcellularLocation>
        <location evidence="8">Cytoplasm</location>
    </subcellularLocation>
</comment>
<dbReference type="GO" id="GO:0005737">
    <property type="term" value="C:cytoplasm"/>
    <property type="evidence" value="ECO:0007669"/>
    <property type="project" value="UniProtKB-SubCell"/>
</dbReference>
<evidence type="ECO:0000256" key="5">
    <source>
        <dbReference type="ARBA" id="ARBA00022840"/>
    </source>
</evidence>
<dbReference type="GO" id="GO:0000049">
    <property type="term" value="F:tRNA binding"/>
    <property type="evidence" value="ECO:0007669"/>
    <property type="project" value="InterPro"/>
</dbReference>
<dbReference type="OrthoDB" id="9807503at2"/>
<feature type="binding site" evidence="8">
    <location>
        <position position="242"/>
    </location>
    <ligand>
        <name>ATP</name>
        <dbReference type="ChEBI" id="CHEBI:30616"/>
    </ligand>
</feature>
<feature type="domain" description="Glutamyl/glutaminyl-tRNA synthetase class Ib catalytic" evidence="9">
    <location>
        <begin position="3"/>
        <end position="306"/>
    </location>
</feature>
<evidence type="ECO:0000313" key="12">
    <source>
        <dbReference type="Proteomes" id="UP000319014"/>
    </source>
</evidence>
<keyword evidence="3 8" id="KW-0436">Ligase</keyword>
<comment type="catalytic activity">
    <reaction evidence="8">
        <text>tRNA(Glu) + L-glutamate + ATP = L-glutamyl-tRNA(Glu) + AMP + diphosphate</text>
        <dbReference type="Rhea" id="RHEA:23540"/>
        <dbReference type="Rhea" id="RHEA-COMP:9663"/>
        <dbReference type="Rhea" id="RHEA-COMP:9680"/>
        <dbReference type="ChEBI" id="CHEBI:29985"/>
        <dbReference type="ChEBI" id="CHEBI:30616"/>
        <dbReference type="ChEBI" id="CHEBI:33019"/>
        <dbReference type="ChEBI" id="CHEBI:78442"/>
        <dbReference type="ChEBI" id="CHEBI:78520"/>
        <dbReference type="ChEBI" id="CHEBI:456215"/>
        <dbReference type="EC" id="6.1.1.17"/>
    </reaction>
</comment>
<feature type="short sequence motif" description="'HIGH' region" evidence="8">
    <location>
        <begin position="8"/>
        <end position="18"/>
    </location>
</feature>
<name>A0A521AHB1_9RHOB</name>
<protein>
    <recommendedName>
        <fullName evidence="8">Glutamate--tRNA ligase</fullName>
        <ecNumber evidence="8">6.1.1.17</ecNumber>
    </recommendedName>
    <alternativeName>
        <fullName evidence="8">Glutamyl-tRNA synthetase</fullName>
        <shortName evidence="8">GluRS</shortName>
    </alternativeName>
</protein>
<dbReference type="RefSeq" id="WP_142661250.1">
    <property type="nucleotide sequence ID" value="NZ_FXTK01000001.1"/>
</dbReference>
<comment type="function">
    <text evidence="8">Catalyzes the attachment of glutamate to tRNA(Glu) in a two-step reaction: glutamate is first activated by ATP to form Glu-AMP and then transferred to the acceptor end of tRNA(Glu).</text>
</comment>
<dbReference type="PROSITE" id="PS00178">
    <property type="entry name" value="AA_TRNA_LIGASE_I"/>
    <property type="match status" value="1"/>
</dbReference>
<dbReference type="InterPro" id="IPR004527">
    <property type="entry name" value="Glu-tRNA-ligase_bac/mito"/>
</dbReference>
<dbReference type="PRINTS" id="PR00987">
    <property type="entry name" value="TRNASYNTHGLU"/>
</dbReference>
<comment type="similarity">
    <text evidence="1 8">Belongs to the class-I aminoacyl-tRNA synthetase family. Glutamate--tRNA ligase type 1 subfamily.</text>
</comment>
<evidence type="ECO:0000256" key="3">
    <source>
        <dbReference type="ARBA" id="ARBA00022598"/>
    </source>
</evidence>
<dbReference type="GO" id="GO:0005524">
    <property type="term" value="F:ATP binding"/>
    <property type="evidence" value="ECO:0007669"/>
    <property type="project" value="UniProtKB-UniRule"/>
</dbReference>
<keyword evidence="7 8" id="KW-0030">Aminoacyl-tRNA synthetase</keyword>
<dbReference type="InterPro" id="IPR020058">
    <property type="entry name" value="Glu/Gln-tRNA-synth_Ib_cat-dom"/>
</dbReference>
<dbReference type="PANTHER" id="PTHR43311">
    <property type="entry name" value="GLUTAMATE--TRNA LIGASE"/>
    <property type="match status" value="1"/>
</dbReference>
<dbReference type="SUPFAM" id="SSF52374">
    <property type="entry name" value="Nucleotidylyl transferase"/>
    <property type="match status" value="1"/>
</dbReference>
<dbReference type="Proteomes" id="UP000319014">
    <property type="component" value="Unassembled WGS sequence"/>
</dbReference>
<organism evidence="11 12">
    <name type="scientific">Paracoccus laeviglucosivorans</name>
    <dbReference type="NCBI Taxonomy" id="1197861"/>
    <lineage>
        <taxon>Bacteria</taxon>
        <taxon>Pseudomonadati</taxon>
        <taxon>Pseudomonadota</taxon>
        <taxon>Alphaproteobacteria</taxon>
        <taxon>Rhodobacterales</taxon>
        <taxon>Paracoccaceae</taxon>
        <taxon>Paracoccus</taxon>
    </lineage>
</organism>
<keyword evidence="2 8" id="KW-0963">Cytoplasm</keyword>
<dbReference type="Gene3D" id="1.10.10.350">
    <property type="match status" value="1"/>
</dbReference>
<proteinExistence type="inferred from homology"/>
<dbReference type="InterPro" id="IPR000924">
    <property type="entry name" value="Glu/Gln-tRNA-synth"/>
</dbReference>
<gene>
    <name evidence="8" type="primary">gltX</name>
    <name evidence="11" type="ORF">SAMN06265221_101122</name>
</gene>
<evidence type="ECO:0000256" key="4">
    <source>
        <dbReference type="ARBA" id="ARBA00022741"/>
    </source>
</evidence>
<comment type="caution">
    <text evidence="8">Lacks conserved residue(s) required for the propagation of feature annotation.</text>
</comment>
<dbReference type="NCBIfam" id="TIGR00464">
    <property type="entry name" value="gltX_bact"/>
    <property type="match status" value="1"/>
</dbReference>
<sequence length="441" mass="48715">MTTTRFAPSPTGHIHVGNLRTALMNYLIARKSGGTFILRLDDTDRERSKQEYADGIQRDLEWLGLEWDRVERQSDRLDRYAEAADGLRAANRLYEVFETPTELDLKRKKQLNMGKPPVYDRAGLKLSADEIAKLRAEGRDGYWRFLLDQERIEWNDGILGDISIDAASVSDPVLIRADGQVLYTFASSVDDADMGVTHIVRGADHVTNTATQIQIIRALGATPPAFAHHSLLTGPQGEELSKRLGVLALKDLRENGVAPQALLSLMARLGSSQPVELRMSLDDLADGFDLSQFGASPTKFDAEDLWPLTREANQSKPFAEVAPRIAALGVPADLAERFWRVASQNITKLDDLAAWWDIFSNGAEPQIDPEDTDFIAQAMTLLPPPPYNDATWGEFTAAVKEATGRKGKGLFMPLRKALTGQAHGPDMSDVMPLLQVVRAKG</sequence>
<dbReference type="InterPro" id="IPR020751">
    <property type="entry name" value="aa-tRNA-synth_I_codon-bd_sub2"/>
</dbReference>
<dbReference type="Gene3D" id="3.40.50.620">
    <property type="entry name" value="HUPs"/>
    <property type="match status" value="1"/>
</dbReference>
<evidence type="ECO:0000259" key="9">
    <source>
        <dbReference type="Pfam" id="PF00749"/>
    </source>
</evidence>
<keyword evidence="5 8" id="KW-0067">ATP-binding</keyword>
<dbReference type="InterPro" id="IPR014729">
    <property type="entry name" value="Rossmann-like_a/b/a_fold"/>
</dbReference>